<evidence type="ECO:0000313" key="11">
    <source>
        <dbReference type="Proteomes" id="UP001314263"/>
    </source>
</evidence>
<evidence type="ECO:0000256" key="8">
    <source>
        <dbReference type="ARBA" id="ARBA00047664"/>
    </source>
</evidence>
<dbReference type="Proteomes" id="UP001314263">
    <property type="component" value="Unassembled WGS sequence"/>
</dbReference>
<gene>
    <name evidence="10" type="ORF">CVIRNUC_008216</name>
</gene>
<dbReference type="CDD" id="cd08645">
    <property type="entry name" value="FMT_core_GART"/>
    <property type="match status" value="1"/>
</dbReference>
<evidence type="ECO:0000259" key="9">
    <source>
        <dbReference type="Pfam" id="PF00551"/>
    </source>
</evidence>
<evidence type="ECO:0000256" key="6">
    <source>
        <dbReference type="ARBA" id="ARBA00041324"/>
    </source>
</evidence>
<dbReference type="AlphaFoldDB" id="A0AAV1ICE2"/>
<evidence type="ECO:0000256" key="7">
    <source>
        <dbReference type="ARBA" id="ARBA00041682"/>
    </source>
</evidence>
<dbReference type="PANTHER" id="PTHR43369">
    <property type="entry name" value="PHOSPHORIBOSYLGLYCINAMIDE FORMYLTRANSFERASE"/>
    <property type="match status" value="1"/>
</dbReference>
<dbReference type="GO" id="GO:0009507">
    <property type="term" value="C:chloroplast"/>
    <property type="evidence" value="ECO:0007669"/>
    <property type="project" value="TreeGrafter"/>
</dbReference>
<protein>
    <recommendedName>
        <fullName evidence="2">phosphoribosylglycinamide formyltransferase 1</fullName>
        <ecNumber evidence="2">2.1.2.2</ecNumber>
    </recommendedName>
    <alternativeName>
        <fullName evidence="7">5'-phosphoribosylglycinamide transformylase</fullName>
    </alternativeName>
    <alternativeName>
        <fullName evidence="6">GAR transformylase</fullName>
    </alternativeName>
</protein>
<dbReference type="InterPro" id="IPR001555">
    <property type="entry name" value="GART_AS"/>
</dbReference>
<dbReference type="InterPro" id="IPR002376">
    <property type="entry name" value="Formyl_transf_N"/>
</dbReference>
<feature type="domain" description="Formyl transferase N-terminal" evidence="9">
    <location>
        <begin position="84"/>
        <end position="274"/>
    </location>
</feature>
<dbReference type="EC" id="2.1.2.2" evidence="2"/>
<dbReference type="NCBIfam" id="TIGR00639">
    <property type="entry name" value="PurN"/>
    <property type="match status" value="1"/>
</dbReference>
<dbReference type="HAMAP" id="MF_01930">
    <property type="entry name" value="PurN"/>
    <property type="match status" value="1"/>
</dbReference>
<dbReference type="InterPro" id="IPR036477">
    <property type="entry name" value="Formyl_transf_N_sf"/>
</dbReference>
<dbReference type="EMBL" id="CAUYUE010000011">
    <property type="protein sequence ID" value="CAK0785011.1"/>
    <property type="molecule type" value="Genomic_DNA"/>
</dbReference>
<dbReference type="GO" id="GO:0006189">
    <property type="term" value="P:'de novo' IMP biosynthetic process"/>
    <property type="evidence" value="ECO:0007669"/>
    <property type="project" value="InterPro"/>
</dbReference>
<keyword evidence="11" id="KW-1185">Reference proteome</keyword>
<evidence type="ECO:0000256" key="3">
    <source>
        <dbReference type="ARBA" id="ARBA00022679"/>
    </source>
</evidence>
<sequence>MLIAAEGRLCIHKSWTDKRSSLHRTVSRQNSRTQAPALSVGSYYSNQGSSSPSLKPSSAIYCLAASKGGAVNPPELKAREQLPRLAVFVSGGGSNLRAIHAAILNRQIQAEVAVVVSDVPHCGGCQYAVEHGIATLAYPASSKTLVNGRQLGVTTEKLIDSLSRQFEVDYVLLAGYLKLIPEELLRVYKRAMLNIHPALLPNFGGKGFYGSKVHQAVIKSGARFSGPTVHFVDEGYDTGPILAQAVVPVSPTDTAVQLAARVLQEEHSLYPYAVSALVDGRITWRPDGVPILWTAS</sequence>
<evidence type="ECO:0000256" key="1">
    <source>
        <dbReference type="ARBA" id="ARBA00005054"/>
    </source>
</evidence>
<comment type="caution">
    <text evidence="10">The sequence shown here is derived from an EMBL/GenBank/DDBJ whole genome shotgun (WGS) entry which is preliminary data.</text>
</comment>
<keyword evidence="3" id="KW-0808">Transferase</keyword>
<name>A0AAV1ICE2_9CHLO</name>
<reference evidence="10 11" key="1">
    <citation type="submission" date="2023-10" db="EMBL/GenBank/DDBJ databases">
        <authorList>
            <person name="Maclean D."/>
            <person name="Macfadyen A."/>
        </authorList>
    </citation>
    <scope>NUCLEOTIDE SEQUENCE [LARGE SCALE GENOMIC DNA]</scope>
</reference>
<comment type="pathway">
    <text evidence="1">Purine metabolism; IMP biosynthesis via de novo pathway; N(2)-formyl-N(1)-(5-phospho-D-ribosyl)glycinamide from N(1)-(5-phospho-D-ribosyl)glycinamide (10-formyl THF route): step 1/1.</text>
</comment>
<dbReference type="GO" id="GO:0004644">
    <property type="term" value="F:phosphoribosylglycinamide formyltransferase activity"/>
    <property type="evidence" value="ECO:0007669"/>
    <property type="project" value="UniProtKB-EC"/>
</dbReference>
<keyword evidence="4" id="KW-0658">Purine biosynthesis</keyword>
<comment type="similarity">
    <text evidence="5">Belongs to the GART family.</text>
</comment>
<organism evidence="10 11">
    <name type="scientific">Coccomyxa viridis</name>
    <dbReference type="NCBI Taxonomy" id="1274662"/>
    <lineage>
        <taxon>Eukaryota</taxon>
        <taxon>Viridiplantae</taxon>
        <taxon>Chlorophyta</taxon>
        <taxon>core chlorophytes</taxon>
        <taxon>Trebouxiophyceae</taxon>
        <taxon>Trebouxiophyceae incertae sedis</taxon>
        <taxon>Coccomyxaceae</taxon>
        <taxon>Coccomyxa</taxon>
    </lineage>
</organism>
<proteinExistence type="inferred from homology"/>
<evidence type="ECO:0000256" key="5">
    <source>
        <dbReference type="ARBA" id="ARBA00038440"/>
    </source>
</evidence>
<dbReference type="SUPFAM" id="SSF53328">
    <property type="entry name" value="Formyltransferase"/>
    <property type="match status" value="1"/>
</dbReference>
<dbReference type="Pfam" id="PF00551">
    <property type="entry name" value="Formyl_trans_N"/>
    <property type="match status" value="1"/>
</dbReference>
<evidence type="ECO:0000313" key="10">
    <source>
        <dbReference type="EMBL" id="CAK0785011.1"/>
    </source>
</evidence>
<evidence type="ECO:0000256" key="4">
    <source>
        <dbReference type="ARBA" id="ARBA00022755"/>
    </source>
</evidence>
<evidence type="ECO:0000256" key="2">
    <source>
        <dbReference type="ARBA" id="ARBA00012254"/>
    </source>
</evidence>
<dbReference type="InterPro" id="IPR004607">
    <property type="entry name" value="GART"/>
</dbReference>
<dbReference type="PROSITE" id="PS00373">
    <property type="entry name" value="GART"/>
    <property type="match status" value="1"/>
</dbReference>
<dbReference type="PANTHER" id="PTHR43369:SF2">
    <property type="entry name" value="PHOSPHORIBOSYLGLYCINAMIDE FORMYLTRANSFERASE"/>
    <property type="match status" value="1"/>
</dbReference>
<accession>A0AAV1ICE2</accession>
<dbReference type="Gene3D" id="3.40.50.170">
    <property type="entry name" value="Formyl transferase, N-terminal domain"/>
    <property type="match status" value="1"/>
</dbReference>
<comment type="catalytic activity">
    <reaction evidence="8">
        <text>N(1)-(5-phospho-beta-D-ribosyl)glycinamide + (6R)-10-formyltetrahydrofolate = N(2)-formyl-N(1)-(5-phospho-beta-D-ribosyl)glycinamide + (6S)-5,6,7,8-tetrahydrofolate + H(+)</text>
        <dbReference type="Rhea" id="RHEA:15053"/>
        <dbReference type="ChEBI" id="CHEBI:15378"/>
        <dbReference type="ChEBI" id="CHEBI:57453"/>
        <dbReference type="ChEBI" id="CHEBI:143788"/>
        <dbReference type="ChEBI" id="CHEBI:147286"/>
        <dbReference type="ChEBI" id="CHEBI:195366"/>
        <dbReference type="EC" id="2.1.2.2"/>
    </reaction>
</comment>